<accession>A0A2T0WU94</accession>
<sequence length="253" mass="28426">MKRIVKFTVLAALSVLPLSAAADKAPWEKPRPAGMTAAHDKMAADAIKFVNKIGIRNFGNDPHKTEWDWKNGRRSVEPVSNLTTGTLQKMAIGNYKIYKDNPNLDAWSIGYYAPDGTFYDCYRKKSGRGFEAQNPYHIIPAFTGAAGLAVGKSPKYGWPVIYDPASGILTHFGLRRGKWYSYTSWFQEEYPAVAAEYCPNLPRKDKINTEQRGHTLAEIAQNARPIRGLPVPFMSDPKDPLTAEMLWWAYPPK</sequence>
<dbReference type="RefSeq" id="WP_146134924.1">
    <property type="nucleotide sequence ID" value="NZ_PVTQ01000005.1"/>
</dbReference>
<dbReference type="OrthoDB" id="7858784at2"/>
<organism evidence="2 3">
    <name type="scientific">Donghicola tyrosinivorans</name>
    <dbReference type="NCBI Taxonomy" id="1652492"/>
    <lineage>
        <taxon>Bacteria</taxon>
        <taxon>Pseudomonadati</taxon>
        <taxon>Pseudomonadota</taxon>
        <taxon>Alphaproteobacteria</taxon>
        <taxon>Rhodobacterales</taxon>
        <taxon>Roseobacteraceae</taxon>
        <taxon>Donghicola</taxon>
    </lineage>
</organism>
<evidence type="ECO:0000313" key="2">
    <source>
        <dbReference type="EMBL" id="PRY90261.1"/>
    </source>
</evidence>
<keyword evidence="1" id="KW-0732">Signal</keyword>
<protein>
    <submittedName>
        <fullName evidence="2">Uncharacterized protein</fullName>
    </submittedName>
</protein>
<evidence type="ECO:0000313" key="3">
    <source>
        <dbReference type="Proteomes" id="UP000238392"/>
    </source>
</evidence>
<name>A0A2T0WU94_9RHOB</name>
<reference evidence="2 3" key="1">
    <citation type="submission" date="2018-03" db="EMBL/GenBank/DDBJ databases">
        <title>Genomic Encyclopedia of Archaeal and Bacterial Type Strains, Phase II (KMG-II): from individual species to whole genera.</title>
        <authorList>
            <person name="Goeker M."/>
        </authorList>
    </citation>
    <scope>NUCLEOTIDE SEQUENCE [LARGE SCALE GENOMIC DNA]</scope>
    <source>
        <strain evidence="2 3">DSM 100212</strain>
    </source>
</reference>
<proteinExistence type="predicted"/>
<feature type="signal peptide" evidence="1">
    <location>
        <begin position="1"/>
        <end position="20"/>
    </location>
</feature>
<dbReference type="Proteomes" id="UP000238392">
    <property type="component" value="Unassembled WGS sequence"/>
</dbReference>
<evidence type="ECO:0000256" key="1">
    <source>
        <dbReference type="SAM" id="SignalP"/>
    </source>
</evidence>
<dbReference type="AlphaFoldDB" id="A0A2T0WU94"/>
<dbReference type="EMBL" id="PVTQ01000005">
    <property type="protein sequence ID" value="PRY90261.1"/>
    <property type="molecule type" value="Genomic_DNA"/>
</dbReference>
<gene>
    <name evidence="2" type="ORF">CLV74_105242</name>
</gene>
<comment type="caution">
    <text evidence="2">The sequence shown here is derived from an EMBL/GenBank/DDBJ whole genome shotgun (WGS) entry which is preliminary data.</text>
</comment>
<feature type="chain" id="PRO_5015760227" evidence="1">
    <location>
        <begin position="21"/>
        <end position="253"/>
    </location>
</feature>
<keyword evidence="3" id="KW-1185">Reference proteome</keyword>